<evidence type="ECO:0000313" key="8">
    <source>
        <dbReference type="Proteomes" id="UP000094112"/>
    </source>
</evidence>
<evidence type="ECO:0000256" key="4">
    <source>
        <dbReference type="ARBA" id="ARBA00022946"/>
    </source>
</evidence>
<gene>
    <name evidence="7" type="ORF">WICANDRAFT_77145</name>
</gene>
<evidence type="ECO:0000256" key="5">
    <source>
        <dbReference type="ARBA" id="ARBA00023002"/>
    </source>
</evidence>
<comment type="subcellular location">
    <subcellularLocation>
        <location evidence="2">Mitochondrion</location>
    </subcellularLocation>
</comment>
<evidence type="ECO:0000313" key="7">
    <source>
        <dbReference type="EMBL" id="ODQ62987.1"/>
    </source>
</evidence>
<proteinExistence type="inferred from homology"/>
<dbReference type="InterPro" id="IPR012882">
    <property type="entry name" value="Fmp46"/>
</dbReference>
<keyword evidence="8" id="KW-1185">Reference proteome</keyword>
<accession>A0A1E3PDP3</accession>
<keyword evidence="6" id="KW-0496">Mitochondrion</keyword>
<dbReference type="GO" id="GO:0005739">
    <property type="term" value="C:mitochondrion"/>
    <property type="evidence" value="ECO:0007669"/>
    <property type="project" value="UniProtKB-SubCell"/>
</dbReference>
<dbReference type="AlphaFoldDB" id="A0A1E3PDP3"/>
<comment type="function">
    <text evidence="1">Putative mitochondrial redox protein which could be involved in the reduction of small toxic molecules.</text>
</comment>
<dbReference type="SUPFAM" id="SSF52833">
    <property type="entry name" value="Thioredoxin-like"/>
    <property type="match status" value="1"/>
</dbReference>
<keyword evidence="4" id="KW-0809">Transit peptide</keyword>
<evidence type="ECO:0000256" key="1">
    <source>
        <dbReference type="ARBA" id="ARBA00002963"/>
    </source>
</evidence>
<dbReference type="RefSeq" id="XP_019042194.1">
    <property type="nucleotide sequence ID" value="XM_019184508.1"/>
</dbReference>
<evidence type="ECO:0000256" key="2">
    <source>
        <dbReference type="ARBA" id="ARBA00004173"/>
    </source>
</evidence>
<sequence>MSMFKTIQSNPGVITIFHNVHSQLSKSLLTKLQQSAKPYHQQVSSKHQSILSKVLHGNSDSESKSPLEKYTIEQINSGFPTYDQLKLIKSFVNSHPSSKTTFIDVFPKFIDPKVLESLNGANKYNFNISDLKIPDEMEINELLNTDYEKLLKDGWFKPPLVIDWDNSLIANNEFTLDRILKHYSAENHSNGD</sequence>
<dbReference type="EMBL" id="KV454208">
    <property type="protein sequence ID" value="ODQ62987.1"/>
    <property type="molecule type" value="Genomic_DNA"/>
</dbReference>
<evidence type="ECO:0000256" key="6">
    <source>
        <dbReference type="ARBA" id="ARBA00023128"/>
    </source>
</evidence>
<protein>
    <recommendedName>
        <fullName evidence="9">Thioredoxin-like fold domain-containing protein</fullName>
    </recommendedName>
</protein>
<dbReference type="OrthoDB" id="4044803at2759"/>
<dbReference type="PANTHER" id="PTHR28071">
    <property type="entry name" value="REDOX PROTEIN FMP46, MITOCHONDRIAL-RELATED"/>
    <property type="match status" value="1"/>
</dbReference>
<dbReference type="Pfam" id="PF07955">
    <property type="entry name" value="DUF1687"/>
    <property type="match status" value="1"/>
</dbReference>
<dbReference type="InterPro" id="IPR036249">
    <property type="entry name" value="Thioredoxin-like_sf"/>
</dbReference>
<evidence type="ECO:0008006" key="9">
    <source>
        <dbReference type="Google" id="ProtNLM"/>
    </source>
</evidence>
<organism evidence="7 8">
    <name type="scientific">Wickerhamomyces anomalus (strain ATCC 58044 / CBS 1984 / NCYC 433 / NRRL Y-366-8)</name>
    <name type="common">Yeast</name>
    <name type="synonym">Hansenula anomala</name>
    <dbReference type="NCBI Taxonomy" id="683960"/>
    <lineage>
        <taxon>Eukaryota</taxon>
        <taxon>Fungi</taxon>
        <taxon>Dikarya</taxon>
        <taxon>Ascomycota</taxon>
        <taxon>Saccharomycotina</taxon>
        <taxon>Saccharomycetes</taxon>
        <taxon>Phaffomycetales</taxon>
        <taxon>Wickerhamomycetaceae</taxon>
        <taxon>Wickerhamomyces</taxon>
    </lineage>
</organism>
<dbReference type="Proteomes" id="UP000094112">
    <property type="component" value="Unassembled WGS sequence"/>
</dbReference>
<keyword evidence="5" id="KW-0560">Oxidoreductase</keyword>
<evidence type="ECO:0000256" key="3">
    <source>
        <dbReference type="ARBA" id="ARBA00009734"/>
    </source>
</evidence>
<dbReference type="Gene3D" id="3.40.30.10">
    <property type="entry name" value="Glutaredoxin"/>
    <property type="match status" value="1"/>
</dbReference>
<dbReference type="GO" id="GO:0016491">
    <property type="term" value="F:oxidoreductase activity"/>
    <property type="evidence" value="ECO:0007669"/>
    <property type="project" value="UniProtKB-KW"/>
</dbReference>
<dbReference type="GeneID" id="30201754"/>
<comment type="similarity">
    <text evidence="3">Belongs to the FMP46 family.</text>
</comment>
<reference evidence="7 8" key="1">
    <citation type="journal article" date="2016" name="Proc. Natl. Acad. Sci. U.S.A.">
        <title>Comparative genomics of biotechnologically important yeasts.</title>
        <authorList>
            <person name="Riley R."/>
            <person name="Haridas S."/>
            <person name="Wolfe K.H."/>
            <person name="Lopes M.R."/>
            <person name="Hittinger C.T."/>
            <person name="Goeker M."/>
            <person name="Salamov A.A."/>
            <person name="Wisecaver J.H."/>
            <person name="Long T.M."/>
            <person name="Calvey C.H."/>
            <person name="Aerts A.L."/>
            <person name="Barry K.W."/>
            <person name="Choi C."/>
            <person name="Clum A."/>
            <person name="Coughlan A.Y."/>
            <person name="Deshpande S."/>
            <person name="Douglass A.P."/>
            <person name="Hanson S.J."/>
            <person name="Klenk H.-P."/>
            <person name="LaButti K.M."/>
            <person name="Lapidus A."/>
            <person name="Lindquist E.A."/>
            <person name="Lipzen A.M."/>
            <person name="Meier-Kolthoff J.P."/>
            <person name="Ohm R.A."/>
            <person name="Otillar R.P."/>
            <person name="Pangilinan J.L."/>
            <person name="Peng Y."/>
            <person name="Rokas A."/>
            <person name="Rosa C.A."/>
            <person name="Scheuner C."/>
            <person name="Sibirny A.A."/>
            <person name="Slot J.C."/>
            <person name="Stielow J.B."/>
            <person name="Sun H."/>
            <person name="Kurtzman C.P."/>
            <person name="Blackwell M."/>
            <person name="Grigoriev I.V."/>
            <person name="Jeffries T.W."/>
        </authorList>
    </citation>
    <scope>NUCLEOTIDE SEQUENCE [LARGE SCALE GENOMIC DNA]</scope>
    <source>
        <strain evidence="8">ATCC 58044 / CBS 1984 / NCYC 433 / NRRL Y-366-8</strain>
    </source>
</reference>
<name>A0A1E3PDP3_WICAA</name>
<dbReference type="PANTHER" id="PTHR28071:SF1">
    <property type="entry name" value="REDOX PROTEIN FMP46, MITOCHONDRIAL-RELATED"/>
    <property type="match status" value="1"/>
</dbReference>